<evidence type="ECO:0000313" key="1">
    <source>
        <dbReference type="EMBL" id="RGY10808.1"/>
    </source>
</evidence>
<evidence type="ECO:0000313" key="2">
    <source>
        <dbReference type="Proteomes" id="UP000286063"/>
    </source>
</evidence>
<proteinExistence type="predicted"/>
<comment type="caution">
    <text evidence="1">The sequence shown here is derived from an EMBL/GenBank/DDBJ whole genome shotgun (WGS) entry which is preliminary data.</text>
</comment>
<organism evidence="1 2">
    <name type="scientific">Butyricimonas virosa</name>
    <dbReference type="NCBI Taxonomy" id="544645"/>
    <lineage>
        <taxon>Bacteria</taxon>
        <taxon>Pseudomonadati</taxon>
        <taxon>Bacteroidota</taxon>
        <taxon>Bacteroidia</taxon>
        <taxon>Bacteroidales</taxon>
        <taxon>Odoribacteraceae</taxon>
        <taxon>Butyricimonas</taxon>
    </lineage>
</organism>
<name>A0A413IHE2_9BACT</name>
<gene>
    <name evidence="1" type="ORF">DXA50_20045</name>
</gene>
<sequence length="83" mass="9477">MFAGDKACLARIRQRFKTTLAENTYAHLRSRKKNFLFCGNHEVTENTAMICLLLATTKAQPPLKEWLNVLVITGSFHTFLTFS</sequence>
<accession>A0A413IHE2</accession>
<dbReference type="Proteomes" id="UP000286063">
    <property type="component" value="Unassembled WGS sequence"/>
</dbReference>
<dbReference type="AlphaFoldDB" id="A0A413IHE2"/>
<protein>
    <submittedName>
        <fullName evidence="1">Uncharacterized protein</fullName>
    </submittedName>
</protein>
<reference evidence="1 2" key="1">
    <citation type="submission" date="2018-08" db="EMBL/GenBank/DDBJ databases">
        <title>A genome reference for cultivated species of the human gut microbiota.</title>
        <authorList>
            <person name="Zou Y."/>
            <person name="Xue W."/>
            <person name="Luo G."/>
        </authorList>
    </citation>
    <scope>NUCLEOTIDE SEQUENCE [LARGE SCALE GENOMIC DNA]</scope>
    <source>
        <strain evidence="1 2">OF02-7</strain>
    </source>
</reference>
<dbReference type="EMBL" id="QSCR01000066">
    <property type="protein sequence ID" value="RGY10808.1"/>
    <property type="molecule type" value="Genomic_DNA"/>
</dbReference>